<dbReference type="PANTHER" id="PTHR48169:SF7">
    <property type="entry name" value="CASPASE 10"/>
    <property type="match status" value="1"/>
</dbReference>
<dbReference type="PROSITE" id="PS50207">
    <property type="entry name" value="CASPASE_P10"/>
    <property type="match status" value="1"/>
</dbReference>
<dbReference type="InterPro" id="IPR002138">
    <property type="entry name" value="Pept_C14_p10"/>
</dbReference>
<dbReference type="CDD" id="cd00032">
    <property type="entry name" value="CASc"/>
    <property type="match status" value="1"/>
</dbReference>
<dbReference type="InterPro" id="IPR001309">
    <property type="entry name" value="Pept_C14_p20"/>
</dbReference>
<feature type="domain" description="DED" evidence="18">
    <location>
        <begin position="104"/>
        <end position="171"/>
    </location>
</feature>
<dbReference type="CDD" id="cd08334">
    <property type="entry name" value="DED_Caspase_8_10_r2"/>
    <property type="match status" value="1"/>
</dbReference>
<dbReference type="Pfam" id="PF00656">
    <property type="entry name" value="Peptidase_C14"/>
    <property type="match status" value="1"/>
</dbReference>
<feature type="region of interest" description="Disordered" evidence="17">
    <location>
        <begin position="200"/>
        <end position="221"/>
    </location>
</feature>
<dbReference type="GO" id="GO:0032991">
    <property type="term" value="C:protein-containing complex"/>
    <property type="evidence" value="ECO:0007669"/>
    <property type="project" value="UniProtKB-ARBA"/>
</dbReference>
<dbReference type="InterPro" id="IPR011029">
    <property type="entry name" value="DEATH-like_dom_sf"/>
</dbReference>
<reference evidence="22" key="2">
    <citation type="submission" date="2023-03" db="EMBL/GenBank/DDBJ databases">
        <authorList>
            <consortium name="Wellcome Sanger Institute Data Sharing"/>
        </authorList>
    </citation>
    <scope>NUCLEOTIDE SEQUENCE [LARGE SCALE GENOMIC DNA]</scope>
</reference>
<evidence type="ECO:0000256" key="5">
    <source>
        <dbReference type="ARBA" id="ARBA00022553"/>
    </source>
</evidence>
<dbReference type="GO" id="GO:0005886">
    <property type="term" value="C:plasma membrane"/>
    <property type="evidence" value="ECO:0007669"/>
    <property type="project" value="UniProtKB-ARBA"/>
</dbReference>
<feature type="domain" description="Caspase family p20" evidence="20">
    <location>
        <begin position="229"/>
        <end position="354"/>
    </location>
</feature>
<reference evidence="21 22" key="1">
    <citation type="submission" date="2018-05" db="EMBL/GenBank/DDBJ databases">
        <authorList>
            <person name="Datahose"/>
        </authorList>
    </citation>
    <scope>NUCLEOTIDE SEQUENCE</scope>
</reference>
<dbReference type="Ensembl" id="ENSACLT00000051898.1">
    <property type="protein sequence ID" value="ENSACLP00000049891.1"/>
    <property type="gene ID" value="ENSACLG00000008363.2"/>
</dbReference>
<keyword evidence="8" id="KW-0677">Repeat</keyword>
<dbReference type="PROSITE" id="PS01121">
    <property type="entry name" value="CASPASE_HIS"/>
    <property type="match status" value="1"/>
</dbReference>
<proteinExistence type="inferred from homology"/>
<keyword evidence="6" id="KW-0645">Protease</keyword>
<evidence type="ECO:0000256" key="4">
    <source>
        <dbReference type="ARBA" id="ARBA00022490"/>
    </source>
</evidence>
<dbReference type="FunFam" id="1.10.533.10:FF:000016">
    <property type="entry name" value="CASP8 and FADD-like apoptosis regulator"/>
    <property type="match status" value="1"/>
</dbReference>
<gene>
    <name evidence="21" type="primary">CASP10</name>
</gene>
<dbReference type="PANTHER" id="PTHR48169">
    <property type="entry name" value="DED DOMAIN-CONTAINING PROTEIN"/>
    <property type="match status" value="1"/>
</dbReference>
<organism evidence="21 22">
    <name type="scientific">Astatotilapia calliptera</name>
    <name type="common">Eastern happy</name>
    <name type="synonym">Chromis callipterus</name>
    <dbReference type="NCBI Taxonomy" id="8154"/>
    <lineage>
        <taxon>Eukaryota</taxon>
        <taxon>Metazoa</taxon>
        <taxon>Chordata</taxon>
        <taxon>Craniata</taxon>
        <taxon>Vertebrata</taxon>
        <taxon>Euteleostomi</taxon>
        <taxon>Actinopterygii</taxon>
        <taxon>Neopterygii</taxon>
        <taxon>Teleostei</taxon>
        <taxon>Neoteleostei</taxon>
        <taxon>Acanthomorphata</taxon>
        <taxon>Ovalentaria</taxon>
        <taxon>Cichlomorphae</taxon>
        <taxon>Cichliformes</taxon>
        <taxon>Cichlidae</taxon>
        <taxon>African cichlids</taxon>
        <taxon>Pseudocrenilabrinae</taxon>
        <taxon>Haplochromini</taxon>
        <taxon>Astatotilapia</taxon>
    </lineage>
</organism>
<comment type="subcellular location">
    <subcellularLocation>
        <location evidence="2">Cytoplasm</location>
    </subcellularLocation>
    <subcellularLocation>
        <location evidence="1">Nucleus</location>
    </subcellularLocation>
</comment>
<evidence type="ECO:0000313" key="21">
    <source>
        <dbReference type="Ensembl" id="ENSACLP00000049891.1"/>
    </source>
</evidence>
<dbReference type="AlphaFoldDB" id="A0AAX7T6Q2"/>
<dbReference type="Pfam" id="PF01335">
    <property type="entry name" value="DED"/>
    <property type="match status" value="2"/>
</dbReference>
<dbReference type="Gene3D" id="3.40.50.1460">
    <property type="match status" value="1"/>
</dbReference>
<dbReference type="SMART" id="SM00031">
    <property type="entry name" value="DED"/>
    <property type="match status" value="2"/>
</dbReference>
<dbReference type="SUPFAM" id="SSF47986">
    <property type="entry name" value="DEATH domain"/>
    <property type="match status" value="2"/>
</dbReference>
<dbReference type="PROSITE" id="PS01122">
    <property type="entry name" value="CASPASE_CYS"/>
    <property type="match status" value="1"/>
</dbReference>
<dbReference type="Gene3D" id="1.10.533.10">
    <property type="entry name" value="Death Domain, Fas"/>
    <property type="match status" value="2"/>
</dbReference>
<dbReference type="FunFam" id="3.40.50.1460:FF:000008">
    <property type="entry name" value="caspase-8 isoform X1"/>
    <property type="match status" value="1"/>
</dbReference>
<keyword evidence="9" id="KW-0378">Hydrolase</keyword>
<keyword evidence="12" id="KW-0539">Nucleus</keyword>
<dbReference type="SUPFAM" id="SSF52129">
    <property type="entry name" value="Caspase-like"/>
    <property type="match status" value="1"/>
</dbReference>
<evidence type="ECO:0000256" key="3">
    <source>
        <dbReference type="ARBA" id="ARBA00010134"/>
    </source>
</evidence>
<comment type="similarity">
    <text evidence="3 16">Belongs to the peptidase C14A family.</text>
</comment>
<dbReference type="Proteomes" id="UP000265100">
    <property type="component" value="Chromosome 16"/>
</dbReference>
<dbReference type="InterPro" id="IPR001875">
    <property type="entry name" value="DED_dom"/>
</dbReference>
<dbReference type="GO" id="GO:0006508">
    <property type="term" value="P:proteolysis"/>
    <property type="evidence" value="ECO:0007669"/>
    <property type="project" value="UniProtKB-KW"/>
</dbReference>
<dbReference type="EC" id="3.4.22.61" evidence="14"/>
<dbReference type="InterPro" id="IPR011600">
    <property type="entry name" value="Pept_C14_caspase"/>
</dbReference>
<evidence type="ECO:0000256" key="8">
    <source>
        <dbReference type="ARBA" id="ARBA00022737"/>
    </source>
</evidence>
<sequence>MDMVSWNYEAQLVEMEFQNLLLKVGKALSKDEVKALVFLCTDLLDQKPNKVETASELFSCLMKQDHLSPENPQLLTELLVTTEHHALIRDLCLAPHTTTSFISPYRKLLYSLSEEITDGDLREVKFLLNTMIPRRKLGEHITTLEVFLEMERMDHLSESNLNTLETIVREVCPMLNAKINQFKKRRVTCPVMTTDAISTQEKESVTMPISPSTNTQDEGLGTYPMTSEKRGICLIVNNDNFSKSSQLRKREGTEVDQKCLQSVFQWLGFKVESHHDCDTNQMLSVFKELGKRDHSRFDCVVCCVLSHGVEGSVYGVDGSTVKISDLTDLFNGLNCPSLVGKPKLFFIQACQGKNEQQAVFIESDSSAYSFHWTDAIKAKQGIPNSADFLLGMATVPFHVSFRERTNGTWFIQSLCQNLVQMVPREFDLMSILTKVNADVSKKSDRYGQRKQMPQPAFSLRKKVVFPVPNVPTPSIHKASSNS</sequence>
<dbReference type="PROSITE" id="PS50168">
    <property type="entry name" value="DED"/>
    <property type="match status" value="2"/>
</dbReference>
<dbReference type="InterPro" id="IPR015917">
    <property type="entry name" value="Pept_C14A"/>
</dbReference>
<evidence type="ECO:0000256" key="15">
    <source>
        <dbReference type="ARBA" id="ARBA00068172"/>
    </source>
</evidence>
<evidence type="ECO:0000259" key="18">
    <source>
        <dbReference type="PROSITE" id="PS50168"/>
    </source>
</evidence>
<keyword evidence="11" id="KW-0865">Zymogen</keyword>
<evidence type="ECO:0000256" key="2">
    <source>
        <dbReference type="ARBA" id="ARBA00004496"/>
    </source>
</evidence>
<feature type="domain" description="Caspase family p10" evidence="19">
    <location>
        <begin position="378"/>
        <end position="465"/>
    </location>
</feature>
<evidence type="ECO:0000256" key="10">
    <source>
        <dbReference type="ARBA" id="ARBA00022807"/>
    </source>
</evidence>
<comment type="catalytic activity">
    <reaction evidence="13">
        <text>Strict requirement for Asp at position P1 and has a preferred cleavage sequence of (Leu/Asp/Val)-Glu-Thr-Asp-|-(Gly/Ser/Ala).</text>
        <dbReference type="EC" id="3.4.22.61"/>
    </reaction>
</comment>
<dbReference type="GO" id="GO:0005634">
    <property type="term" value="C:nucleus"/>
    <property type="evidence" value="ECO:0007669"/>
    <property type="project" value="UniProtKB-SubCell"/>
</dbReference>
<evidence type="ECO:0000256" key="7">
    <source>
        <dbReference type="ARBA" id="ARBA00022703"/>
    </source>
</evidence>
<evidence type="ECO:0000256" key="16">
    <source>
        <dbReference type="RuleBase" id="RU003971"/>
    </source>
</evidence>
<evidence type="ECO:0000256" key="14">
    <source>
        <dbReference type="ARBA" id="ARBA00066479"/>
    </source>
</evidence>
<keyword evidence="22" id="KW-1185">Reference proteome</keyword>
<evidence type="ECO:0000256" key="17">
    <source>
        <dbReference type="SAM" id="MobiDB-lite"/>
    </source>
</evidence>
<keyword evidence="10" id="KW-0788">Thiol protease</keyword>
<keyword evidence="7" id="KW-0053">Apoptosis</keyword>
<evidence type="ECO:0000256" key="12">
    <source>
        <dbReference type="ARBA" id="ARBA00023242"/>
    </source>
</evidence>
<dbReference type="InterPro" id="IPR033139">
    <property type="entry name" value="Caspase_cys_AS"/>
</dbReference>
<dbReference type="GO" id="GO:0006915">
    <property type="term" value="P:apoptotic process"/>
    <property type="evidence" value="ECO:0007669"/>
    <property type="project" value="UniProtKB-KW"/>
</dbReference>
<evidence type="ECO:0000256" key="11">
    <source>
        <dbReference type="ARBA" id="ARBA00023145"/>
    </source>
</evidence>
<feature type="domain" description="DED" evidence="18">
    <location>
        <begin position="16"/>
        <end position="93"/>
    </location>
</feature>
<dbReference type="InterPro" id="IPR029030">
    <property type="entry name" value="Caspase-like_dom_sf"/>
</dbReference>
<dbReference type="SMART" id="SM00115">
    <property type="entry name" value="CASc"/>
    <property type="match status" value="1"/>
</dbReference>
<accession>A0AAX7T6Q2</accession>
<dbReference type="PROSITE" id="PS50208">
    <property type="entry name" value="CASPASE_P20"/>
    <property type="match status" value="1"/>
</dbReference>
<dbReference type="GO" id="GO:0004197">
    <property type="term" value="F:cysteine-type endopeptidase activity"/>
    <property type="evidence" value="ECO:0007669"/>
    <property type="project" value="InterPro"/>
</dbReference>
<evidence type="ECO:0000259" key="20">
    <source>
        <dbReference type="PROSITE" id="PS50208"/>
    </source>
</evidence>
<dbReference type="PRINTS" id="PR00376">
    <property type="entry name" value="IL1BCENZYME"/>
</dbReference>
<evidence type="ECO:0000313" key="22">
    <source>
        <dbReference type="Proteomes" id="UP000265100"/>
    </source>
</evidence>
<evidence type="ECO:0000256" key="13">
    <source>
        <dbReference type="ARBA" id="ARBA00051626"/>
    </source>
</evidence>
<keyword evidence="5" id="KW-0597">Phosphoprotein</keyword>
<protein>
    <recommendedName>
        <fullName evidence="15">Caspase-8</fullName>
        <ecNumber evidence="14">3.4.22.61</ecNumber>
    </recommendedName>
</protein>
<keyword evidence="4" id="KW-0963">Cytoplasm</keyword>
<evidence type="ECO:0000256" key="1">
    <source>
        <dbReference type="ARBA" id="ARBA00004123"/>
    </source>
</evidence>
<dbReference type="GO" id="GO:0043065">
    <property type="term" value="P:positive regulation of apoptotic process"/>
    <property type="evidence" value="ECO:0007669"/>
    <property type="project" value="UniProtKB-ARBA"/>
</dbReference>
<dbReference type="GO" id="GO:0051604">
    <property type="term" value="P:protein maturation"/>
    <property type="evidence" value="ECO:0007669"/>
    <property type="project" value="UniProtKB-ARBA"/>
</dbReference>
<evidence type="ECO:0000259" key="19">
    <source>
        <dbReference type="PROSITE" id="PS50207"/>
    </source>
</evidence>
<dbReference type="GeneTree" id="ENSGT00940000160994"/>
<dbReference type="InterPro" id="IPR016129">
    <property type="entry name" value="Caspase_his_AS"/>
</dbReference>
<name>A0AAX7T6Q2_ASTCA</name>
<dbReference type="GO" id="GO:0005737">
    <property type="term" value="C:cytoplasm"/>
    <property type="evidence" value="ECO:0007669"/>
    <property type="project" value="UniProtKB-SubCell"/>
</dbReference>
<evidence type="ECO:0000256" key="9">
    <source>
        <dbReference type="ARBA" id="ARBA00022801"/>
    </source>
</evidence>
<feature type="compositionally biased region" description="Polar residues" evidence="17">
    <location>
        <begin position="207"/>
        <end position="217"/>
    </location>
</feature>
<reference evidence="21" key="3">
    <citation type="submission" date="2025-08" db="UniProtKB">
        <authorList>
            <consortium name="Ensembl"/>
        </authorList>
    </citation>
    <scope>IDENTIFICATION</scope>
</reference>
<reference evidence="21" key="4">
    <citation type="submission" date="2025-09" db="UniProtKB">
        <authorList>
            <consortium name="Ensembl"/>
        </authorList>
    </citation>
    <scope>IDENTIFICATION</scope>
</reference>
<evidence type="ECO:0000256" key="6">
    <source>
        <dbReference type="ARBA" id="ARBA00022670"/>
    </source>
</evidence>